<dbReference type="EMBL" id="WVHS01000002">
    <property type="protein sequence ID" value="MXV16011.1"/>
    <property type="molecule type" value="Genomic_DNA"/>
</dbReference>
<dbReference type="Gene3D" id="2.40.160.20">
    <property type="match status" value="1"/>
</dbReference>
<dbReference type="Proteomes" id="UP000451233">
    <property type="component" value="Unassembled WGS sequence"/>
</dbReference>
<evidence type="ECO:0000313" key="1">
    <source>
        <dbReference type="EMBL" id="MXV16011.1"/>
    </source>
</evidence>
<dbReference type="InterPro" id="IPR011250">
    <property type="entry name" value="OMP/PagP_B-barrel"/>
</dbReference>
<reference evidence="1 2" key="1">
    <citation type="submission" date="2019-11" db="EMBL/GenBank/DDBJ databases">
        <title>Pedobacter sp. HMF7056 Genome sequencing and assembly.</title>
        <authorList>
            <person name="Kang H."/>
            <person name="Kim H."/>
            <person name="Joh K."/>
        </authorList>
    </citation>
    <scope>NUCLEOTIDE SEQUENCE [LARGE SCALE GENOMIC DNA]</scope>
    <source>
        <strain evidence="1 2">HMF7056</strain>
    </source>
</reference>
<organism evidence="1 2">
    <name type="scientific">Hufsiella ginkgonis</name>
    <dbReference type="NCBI Taxonomy" id="2695274"/>
    <lineage>
        <taxon>Bacteria</taxon>
        <taxon>Pseudomonadati</taxon>
        <taxon>Bacteroidota</taxon>
        <taxon>Sphingobacteriia</taxon>
        <taxon>Sphingobacteriales</taxon>
        <taxon>Sphingobacteriaceae</taxon>
        <taxon>Hufsiella</taxon>
    </lineage>
</organism>
<sequence>MKKQRIILVTSGIFFFFLSLPSKSYGQQHTVDAGLRFQKAVGLYYENGLTAQYNYSRRWVFGVSYITSRLGSASRSNAIKQDNFLISGAYLFKAAAALNPFVRANTGYFRADYETEIFNRLPKSSVLLSADAGLMYRFKFPLKMNVSIGYNAITGDGESGPGTLYPLFYQLSALWNLGKHQAK</sequence>
<name>A0A7K1XYD7_9SPHI</name>
<protein>
    <recommendedName>
        <fullName evidence="3">Outer membrane beta-barrel protein</fullName>
    </recommendedName>
</protein>
<evidence type="ECO:0008006" key="3">
    <source>
        <dbReference type="Google" id="ProtNLM"/>
    </source>
</evidence>
<evidence type="ECO:0000313" key="2">
    <source>
        <dbReference type="Proteomes" id="UP000451233"/>
    </source>
</evidence>
<comment type="caution">
    <text evidence="1">The sequence shown here is derived from an EMBL/GenBank/DDBJ whole genome shotgun (WGS) entry which is preliminary data.</text>
</comment>
<keyword evidence="2" id="KW-1185">Reference proteome</keyword>
<dbReference type="AlphaFoldDB" id="A0A7K1XYD7"/>
<proteinExistence type="predicted"/>
<dbReference type="RefSeq" id="WP_160906971.1">
    <property type="nucleotide sequence ID" value="NZ_WVHS01000002.1"/>
</dbReference>
<accession>A0A7K1XYD7</accession>
<gene>
    <name evidence="1" type="ORF">GS398_11910</name>
</gene>
<dbReference type="SUPFAM" id="SSF56925">
    <property type="entry name" value="OMPA-like"/>
    <property type="match status" value="1"/>
</dbReference>